<dbReference type="SUPFAM" id="SSF55073">
    <property type="entry name" value="Nucleotide cyclase"/>
    <property type="match status" value="1"/>
</dbReference>
<dbReference type="InterPro" id="IPR013655">
    <property type="entry name" value="PAS_fold_3"/>
</dbReference>
<evidence type="ECO:0000259" key="3">
    <source>
        <dbReference type="PROSITE" id="PS50113"/>
    </source>
</evidence>
<evidence type="ECO:0000259" key="5">
    <source>
        <dbReference type="PROSITE" id="PS50887"/>
    </source>
</evidence>
<dbReference type="InterPro" id="IPR035919">
    <property type="entry name" value="EAL_sf"/>
</dbReference>
<dbReference type="Gene3D" id="2.10.70.100">
    <property type="match status" value="1"/>
</dbReference>
<dbReference type="Pfam" id="PF00990">
    <property type="entry name" value="GGDEF"/>
    <property type="match status" value="1"/>
</dbReference>
<dbReference type="SMART" id="SM00052">
    <property type="entry name" value="EAL"/>
    <property type="match status" value="1"/>
</dbReference>
<organism evidence="6 7">
    <name type="scientific">Allochromatium palmeri</name>
    <dbReference type="NCBI Taxonomy" id="231048"/>
    <lineage>
        <taxon>Bacteria</taxon>
        <taxon>Pseudomonadati</taxon>
        <taxon>Pseudomonadota</taxon>
        <taxon>Gammaproteobacteria</taxon>
        <taxon>Chromatiales</taxon>
        <taxon>Chromatiaceae</taxon>
        <taxon>Allochromatium</taxon>
    </lineage>
</organism>
<dbReference type="InterPro" id="IPR013656">
    <property type="entry name" value="PAS_4"/>
</dbReference>
<dbReference type="SMART" id="SM00267">
    <property type="entry name" value="GGDEF"/>
    <property type="match status" value="1"/>
</dbReference>
<comment type="caution">
    <text evidence="6">The sequence shown here is derived from an EMBL/GenBank/DDBJ whole genome shotgun (WGS) entry which is preliminary data.</text>
</comment>
<dbReference type="CDD" id="cd01949">
    <property type="entry name" value="GGDEF"/>
    <property type="match status" value="1"/>
</dbReference>
<dbReference type="InterPro" id="IPR000014">
    <property type="entry name" value="PAS"/>
</dbReference>
<sequence length="1052" mass="117652">MIDTDGRPTPTIPLTDRQGDLDLKQTRRQRAEQIVRATATQSPEAIAALSPEDIQQTIHELQLHWIERELENEDLHRAQAKLNALNALIMSIPGVVYQFLLLPDGTWRFLYLSPGIETLYGIPAEAAYANPDALTLCILPEDRPAHRAAVEQASKTLTPWSHEHRIRPGGQSDTIKWVRGQATPFPQPDGSLLWNGILTDITEEKRTEAALRASKQQLDMALHAAAMGIWEWEITTGRIAWAGEHAALFGIPLSDFGGTIADALAYVHHDDREQTMAVFHRTLEDRGAFDNSYRVIWPDGSIHWMHSLGKLICDEDGAPPRILGTTQDITERCAAERALRESEQRFRAMFMNAPLCILIHDADTGEMLDANPTACTLYGFDSVEALKAASPQLWLEPPYSVDDAVRWAAKTLHEGPQQFEWRYRCADGKIIWEWVHLSRIEMQGKTRILAMTVDITQEKQIAADLQASEERYRTLFDHISSGVAIYEARDHGEDFVFRDVNEATERLSGLTREALIGQSLTKVFPGVDAFGLLEVLRRVWSTGTAEHFPVRYYQDERLSRWYDNYVYRLPTGEVVAAFDDVTALKNHEQQLEHLAYSDALTGLPNRALLLDRLQHAMAQTQRREQHLAVVYLDLDGFKAINDSHGHAAGDQLLMTLARRMKQTLREGDTLARLGGDEFVAVLVDLNDRAASVPLLNRLLAAACAPVLLGEVVVQVSASLGVTYSPQPVPDDREGTHAPDADQLLRQADQAMYQAKRSGKNRYHVFNVEKDLRQRVQQESLERLRHALAAREFVLYYQPKVNLRTGAVIGVEALIRWQHPERGFLIPEEFLPTIEDDPLAVELGEWVIETALTQMDDWRANGLDLPVSVNIGARQLQQADFVARLQALLAAHPDVKPSSLALEVLETSAMQDLAQVAQVVADCRELGVGCALDDFGVGYSSLTYLKHLAVNTLKIDRSFVGEMLDNPDDLAIVEGILGLATAFRRQAIAEGVETLEQGEKLLQLGCELAQGYRIAHPMPAHALPGWLADWQPPLPWTDRHLGSGRPLSSDRGQ</sequence>
<dbReference type="RefSeq" id="WP_155450868.1">
    <property type="nucleotide sequence ID" value="NZ_WNKT01000036.1"/>
</dbReference>
<feature type="domain" description="PAC" evidence="3">
    <location>
        <begin position="289"/>
        <end position="341"/>
    </location>
</feature>
<dbReference type="CDD" id="cd01948">
    <property type="entry name" value="EAL"/>
    <property type="match status" value="1"/>
</dbReference>
<dbReference type="Pfam" id="PF13426">
    <property type="entry name" value="PAS_9"/>
    <property type="match status" value="1"/>
</dbReference>
<dbReference type="PROSITE" id="PS50113">
    <property type="entry name" value="PAC"/>
    <property type="match status" value="3"/>
</dbReference>
<feature type="domain" description="PAC" evidence="3">
    <location>
        <begin position="417"/>
        <end position="467"/>
    </location>
</feature>
<dbReference type="Pfam" id="PF08447">
    <property type="entry name" value="PAS_3"/>
    <property type="match status" value="2"/>
</dbReference>
<dbReference type="PROSITE" id="PS50887">
    <property type="entry name" value="GGDEF"/>
    <property type="match status" value="1"/>
</dbReference>
<dbReference type="EMBL" id="WNKT01000036">
    <property type="protein sequence ID" value="MTW22299.1"/>
    <property type="molecule type" value="Genomic_DNA"/>
</dbReference>
<dbReference type="InterPro" id="IPR029787">
    <property type="entry name" value="Nucleotide_cyclase"/>
</dbReference>
<gene>
    <name evidence="6" type="ORF">GJ668_14570</name>
</gene>
<dbReference type="OrthoDB" id="8553030at2"/>
<feature type="domain" description="PAS" evidence="2">
    <location>
        <begin position="468"/>
        <end position="543"/>
    </location>
</feature>
<feature type="domain" description="EAL" evidence="4">
    <location>
        <begin position="776"/>
        <end position="1030"/>
    </location>
</feature>
<feature type="domain" description="PAC" evidence="3">
    <location>
        <begin position="160"/>
        <end position="213"/>
    </location>
</feature>
<dbReference type="SMART" id="SM00086">
    <property type="entry name" value="PAC"/>
    <property type="match status" value="3"/>
</dbReference>
<dbReference type="Proteomes" id="UP000434044">
    <property type="component" value="Unassembled WGS sequence"/>
</dbReference>
<dbReference type="InterPro" id="IPR001633">
    <property type="entry name" value="EAL_dom"/>
</dbReference>
<dbReference type="InterPro" id="IPR052155">
    <property type="entry name" value="Biofilm_reg_signaling"/>
</dbReference>
<dbReference type="GO" id="GO:0003824">
    <property type="term" value="F:catalytic activity"/>
    <property type="evidence" value="ECO:0007669"/>
    <property type="project" value="UniProtKB-ARBA"/>
</dbReference>
<evidence type="ECO:0000259" key="4">
    <source>
        <dbReference type="PROSITE" id="PS50883"/>
    </source>
</evidence>
<name>A0A6N8EHC9_9GAMM</name>
<dbReference type="FunFam" id="3.30.70.270:FF:000001">
    <property type="entry name" value="Diguanylate cyclase domain protein"/>
    <property type="match status" value="1"/>
</dbReference>
<dbReference type="InterPro" id="IPR001610">
    <property type="entry name" value="PAC"/>
</dbReference>
<dbReference type="SMART" id="SM00091">
    <property type="entry name" value="PAS"/>
    <property type="match status" value="4"/>
</dbReference>
<dbReference type="Pfam" id="PF08448">
    <property type="entry name" value="PAS_4"/>
    <property type="match status" value="1"/>
</dbReference>
<evidence type="ECO:0000313" key="6">
    <source>
        <dbReference type="EMBL" id="MTW22299.1"/>
    </source>
</evidence>
<dbReference type="PANTHER" id="PTHR44757">
    <property type="entry name" value="DIGUANYLATE CYCLASE DGCP"/>
    <property type="match status" value="1"/>
</dbReference>
<dbReference type="Gene3D" id="3.20.20.450">
    <property type="entry name" value="EAL domain"/>
    <property type="match status" value="1"/>
</dbReference>
<dbReference type="NCBIfam" id="TIGR00229">
    <property type="entry name" value="sensory_box"/>
    <property type="match status" value="3"/>
</dbReference>
<dbReference type="PANTHER" id="PTHR44757:SF2">
    <property type="entry name" value="BIOFILM ARCHITECTURE MAINTENANCE PROTEIN MBAA"/>
    <property type="match status" value="1"/>
</dbReference>
<proteinExistence type="predicted"/>
<dbReference type="InterPro" id="IPR043128">
    <property type="entry name" value="Rev_trsase/Diguanyl_cyclase"/>
</dbReference>
<dbReference type="InterPro" id="IPR035965">
    <property type="entry name" value="PAS-like_dom_sf"/>
</dbReference>
<dbReference type="SUPFAM" id="SSF55785">
    <property type="entry name" value="PYP-like sensor domain (PAS domain)"/>
    <property type="match status" value="4"/>
</dbReference>
<reference evidence="6 7" key="1">
    <citation type="submission" date="2019-11" db="EMBL/GenBank/DDBJ databases">
        <title>Whole-genome sequence of the anaerobic purple sulfur bacterium Allochromatium palmeri DSM 15591.</title>
        <authorList>
            <person name="Kyndt J.A."/>
            <person name="Meyer T.E."/>
        </authorList>
    </citation>
    <scope>NUCLEOTIDE SEQUENCE [LARGE SCALE GENOMIC DNA]</scope>
    <source>
        <strain evidence="6 7">DSM 15591</strain>
    </source>
</reference>
<keyword evidence="7" id="KW-1185">Reference proteome</keyword>
<evidence type="ECO:0000259" key="2">
    <source>
        <dbReference type="PROSITE" id="PS50112"/>
    </source>
</evidence>
<dbReference type="CDD" id="cd00130">
    <property type="entry name" value="PAS"/>
    <property type="match status" value="4"/>
</dbReference>
<evidence type="ECO:0000256" key="1">
    <source>
        <dbReference type="ARBA" id="ARBA00001946"/>
    </source>
</evidence>
<dbReference type="Gene3D" id="3.30.450.20">
    <property type="entry name" value="PAS domain"/>
    <property type="match status" value="4"/>
</dbReference>
<dbReference type="PROSITE" id="PS50112">
    <property type="entry name" value="PAS"/>
    <property type="match status" value="1"/>
</dbReference>
<protein>
    <submittedName>
        <fullName evidence="6">EAL domain-containing protein</fullName>
    </submittedName>
</protein>
<dbReference type="AlphaFoldDB" id="A0A6N8EHC9"/>
<comment type="cofactor">
    <cofactor evidence="1">
        <name>Mg(2+)</name>
        <dbReference type="ChEBI" id="CHEBI:18420"/>
    </cofactor>
</comment>
<dbReference type="PROSITE" id="PS50883">
    <property type="entry name" value="EAL"/>
    <property type="match status" value="1"/>
</dbReference>
<dbReference type="InterPro" id="IPR000700">
    <property type="entry name" value="PAS-assoc_C"/>
</dbReference>
<evidence type="ECO:0000313" key="7">
    <source>
        <dbReference type="Proteomes" id="UP000434044"/>
    </source>
</evidence>
<dbReference type="Pfam" id="PF00563">
    <property type="entry name" value="EAL"/>
    <property type="match status" value="1"/>
</dbReference>
<dbReference type="NCBIfam" id="TIGR00254">
    <property type="entry name" value="GGDEF"/>
    <property type="match status" value="1"/>
</dbReference>
<accession>A0A6N8EHC9</accession>
<dbReference type="Gene3D" id="3.30.70.270">
    <property type="match status" value="1"/>
</dbReference>
<dbReference type="SUPFAM" id="SSF141868">
    <property type="entry name" value="EAL domain-like"/>
    <property type="match status" value="1"/>
</dbReference>
<dbReference type="InterPro" id="IPR000160">
    <property type="entry name" value="GGDEF_dom"/>
</dbReference>
<feature type="domain" description="GGDEF" evidence="5">
    <location>
        <begin position="625"/>
        <end position="767"/>
    </location>
</feature>